<accession>A0AAU7B0S0</accession>
<name>A0AAU7B0S0_9ACTN</name>
<feature type="compositionally biased region" description="Low complexity" evidence="1">
    <location>
        <begin position="121"/>
        <end position="132"/>
    </location>
</feature>
<feature type="chain" id="PRO_5043772680" description="Collagen-like protein" evidence="2">
    <location>
        <begin position="28"/>
        <end position="237"/>
    </location>
</feature>
<evidence type="ECO:0000256" key="2">
    <source>
        <dbReference type="SAM" id="SignalP"/>
    </source>
</evidence>
<feature type="signal peptide" evidence="2">
    <location>
        <begin position="1"/>
        <end position="27"/>
    </location>
</feature>
<evidence type="ECO:0000256" key="1">
    <source>
        <dbReference type="SAM" id="MobiDB-lite"/>
    </source>
</evidence>
<feature type="compositionally biased region" description="Basic and acidic residues" evidence="1">
    <location>
        <begin position="100"/>
        <end position="120"/>
    </location>
</feature>
<organism evidence="3">
    <name type="scientific">Paraconexibacter sp. AEG42_29</name>
    <dbReference type="NCBI Taxonomy" id="2997339"/>
    <lineage>
        <taxon>Bacteria</taxon>
        <taxon>Bacillati</taxon>
        <taxon>Actinomycetota</taxon>
        <taxon>Thermoleophilia</taxon>
        <taxon>Solirubrobacterales</taxon>
        <taxon>Paraconexibacteraceae</taxon>
        <taxon>Paraconexibacter</taxon>
    </lineage>
</organism>
<dbReference type="PANTHER" id="PTHR24637">
    <property type="entry name" value="COLLAGEN"/>
    <property type="match status" value="1"/>
</dbReference>
<feature type="region of interest" description="Disordered" evidence="1">
    <location>
        <begin position="73"/>
        <end position="133"/>
    </location>
</feature>
<reference evidence="3" key="1">
    <citation type="submission" date="2022-12" db="EMBL/GenBank/DDBJ databases">
        <title>Paraconexibacter alkalitolerans sp. nov. and Baekduia alba sp. nov., isolated from soil and emended description of the genera Paraconexibacter (Chun et al., 2020) and Baekduia (An et al., 2020).</title>
        <authorList>
            <person name="Vieira S."/>
            <person name="Huber K.J."/>
            <person name="Geppert A."/>
            <person name="Wolf J."/>
            <person name="Neumann-Schaal M."/>
            <person name="Muesken M."/>
            <person name="Overmann J."/>
        </authorList>
    </citation>
    <scope>NUCLEOTIDE SEQUENCE</scope>
    <source>
        <strain evidence="3">AEG42_29</strain>
    </source>
</reference>
<proteinExistence type="predicted"/>
<gene>
    <name evidence="3" type="ORF">DSM112329_04392</name>
</gene>
<evidence type="ECO:0008006" key="4">
    <source>
        <dbReference type="Google" id="ProtNLM"/>
    </source>
</evidence>
<dbReference type="Pfam" id="PF01391">
    <property type="entry name" value="Collagen"/>
    <property type="match status" value="1"/>
</dbReference>
<sequence length="237" mass="23428">MPRLFSNGRYVTATIALVCAMGGTSYAAVSVTGQNIKNGTVKSIDIANNSVASADIKNGSLLKADFKAGQLPAGAKGADGAPGAKGDKGDPGIPGTAAAKGDKGDKGDPGSKGDKGDKGDAGTPGTPGPGAKWALVKADGTVLRQSGGITVQAFGSGYYVDFNSSLTNSGLIATAAYLSGDTDPRANPVVEICGAPTVEHVACAVAGTNDNEHVFVRTGNQAGAAEAHAFYITALAS</sequence>
<dbReference type="KEGG" id="parq:DSM112329_04392"/>
<dbReference type="InterPro" id="IPR008160">
    <property type="entry name" value="Collagen"/>
</dbReference>
<dbReference type="AlphaFoldDB" id="A0AAU7B0S0"/>
<keyword evidence="2" id="KW-0732">Signal</keyword>
<feature type="compositionally biased region" description="Low complexity" evidence="1">
    <location>
        <begin position="73"/>
        <end position="84"/>
    </location>
</feature>
<evidence type="ECO:0000313" key="3">
    <source>
        <dbReference type="EMBL" id="XAY07509.1"/>
    </source>
</evidence>
<protein>
    <recommendedName>
        <fullName evidence="4">Collagen-like protein</fullName>
    </recommendedName>
</protein>
<dbReference type="EMBL" id="CP114014">
    <property type="protein sequence ID" value="XAY07509.1"/>
    <property type="molecule type" value="Genomic_DNA"/>
</dbReference>
<dbReference type="RefSeq" id="WP_354698702.1">
    <property type="nucleotide sequence ID" value="NZ_CP114014.1"/>
</dbReference>